<reference evidence="1 2" key="1">
    <citation type="submission" date="2019-05" db="EMBL/GenBank/DDBJ databases">
        <title>Mikania micrantha, genome provides insights into the molecular mechanism of rapid growth.</title>
        <authorList>
            <person name="Liu B."/>
        </authorList>
    </citation>
    <scope>NUCLEOTIDE SEQUENCE [LARGE SCALE GENOMIC DNA]</scope>
    <source>
        <strain evidence="1">NLD-2019</strain>
        <tissue evidence="1">Leaf</tissue>
    </source>
</reference>
<protein>
    <submittedName>
        <fullName evidence="1">Uncharacterized protein</fullName>
    </submittedName>
</protein>
<gene>
    <name evidence="1" type="ORF">E3N88_43300</name>
</gene>
<evidence type="ECO:0000313" key="1">
    <source>
        <dbReference type="EMBL" id="KAD1105209.1"/>
    </source>
</evidence>
<sequence>MEENVEDLRIKPRKSEGGLCDVRTLFGMLNLNLGLQFFKIAPKMVKNPNLGAAHGHVTYGHDRVDQNFLIPWHFSSAFAFPGSHGHVRYRYDHIRGVCKAHYTLKTDKVNLGRVEGHILTDFRVQQFEYIIFETCKWYQSLSALFIVKSVRRIATVQVQEIFDYKAYFGY</sequence>
<organism evidence="1 2">
    <name type="scientific">Mikania micrantha</name>
    <name type="common">bitter vine</name>
    <dbReference type="NCBI Taxonomy" id="192012"/>
    <lineage>
        <taxon>Eukaryota</taxon>
        <taxon>Viridiplantae</taxon>
        <taxon>Streptophyta</taxon>
        <taxon>Embryophyta</taxon>
        <taxon>Tracheophyta</taxon>
        <taxon>Spermatophyta</taxon>
        <taxon>Magnoliopsida</taxon>
        <taxon>eudicotyledons</taxon>
        <taxon>Gunneridae</taxon>
        <taxon>Pentapetalae</taxon>
        <taxon>asterids</taxon>
        <taxon>campanulids</taxon>
        <taxon>Asterales</taxon>
        <taxon>Asteraceae</taxon>
        <taxon>Asteroideae</taxon>
        <taxon>Heliantheae alliance</taxon>
        <taxon>Eupatorieae</taxon>
        <taxon>Mikania</taxon>
    </lineage>
</organism>
<accession>A0A5N6LF88</accession>
<keyword evidence="2" id="KW-1185">Reference proteome</keyword>
<dbReference type="Proteomes" id="UP000326396">
    <property type="component" value="Unassembled WGS sequence"/>
</dbReference>
<evidence type="ECO:0000313" key="2">
    <source>
        <dbReference type="Proteomes" id="UP000326396"/>
    </source>
</evidence>
<dbReference type="AlphaFoldDB" id="A0A5N6LF88"/>
<comment type="caution">
    <text evidence="1">The sequence shown here is derived from an EMBL/GenBank/DDBJ whole genome shotgun (WGS) entry which is preliminary data.</text>
</comment>
<dbReference type="EMBL" id="SZYD01001070">
    <property type="protein sequence ID" value="KAD1105209.1"/>
    <property type="molecule type" value="Genomic_DNA"/>
</dbReference>
<name>A0A5N6LF88_9ASTR</name>
<proteinExistence type="predicted"/>